<dbReference type="SMART" id="SM00560">
    <property type="entry name" value="LamGL"/>
    <property type="match status" value="1"/>
</dbReference>
<dbReference type="EMBL" id="DTGR01000002">
    <property type="protein sequence ID" value="HHS28092.1"/>
    <property type="molecule type" value="Genomic_DNA"/>
</dbReference>
<accession>A0A7V6A0N8</accession>
<keyword evidence="2" id="KW-1015">Disulfide bond</keyword>
<dbReference type="Gene3D" id="2.60.120.200">
    <property type="match status" value="1"/>
</dbReference>
<comment type="caution">
    <text evidence="4">The sequence shown here is derived from an EMBL/GenBank/DDBJ whole genome shotgun (WGS) entry which is preliminary data.</text>
</comment>
<dbReference type="InterPro" id="IPR013320">
    <property type="entry name" value="ConA-like_dom_sf"/>
</dbReference>
<protein>
    <recommendedName>
        <fullName evidence="3">LamG-like jellyroll fold domain-containing protein</fullName>
    </recommendedName>
</protein>
<organism evidence="4">
    <name type="scientific">Desulfobacca acetoxidans</name>
    <dbReference type="NCBI Taxonomy" id="60893"/>
    <lineage>
        <taxon>Bacteria</taxon>
        <taxon>Pseudomonadati</taxon>
        <taxon>Thermodesulfobacteriota</taxon>
        <taxon>Desulfobaccia</taxon>
        <taxon>Desulfobaccales</taxon>
        <taxon>Desulfobaccaceae</taxon>
        <taxon>Desulfobacca</taxon>
    </lineage>
</organism>
<evidence type="ECO:0000259" key="3">
    <source>
        <dbReference type="SMART" id="SM00560"/>
    </source>
</evidence>
<dbReference type="InterPro" id="IPR006558">
    <property type="entry name" value="LamG-like"/>
</dbReference>
<dbReference type="GO" id="GO:0005975">
    <property type="term" value="P:carbohydrate metabolic process"/>
    <property type="evidence" value="ECO:0007669"/>
    <property type="project" value="InterPro"/>
</dbReference>
<dbReference type="Pfam" id="PF13385">
    <property type="entry name" value="Laminin_G_3"/>
    <property type="match status" value="1"/>
</dbReference>
<dbReference type="SUPFAM" id="SSF49899">
    <property type="entry name" value="Concanavalin A-like lectins/glucanases"/>
    <property type="match status" value="1"/>
</dbReference>
<feature type="domain" description="LamG-like jellyroll fold" evidence="3">
    <location>
        <begin position="808"/>
        <end position="936"/>
    </location>
</feature>
<reference evidence="4" key="1">
    <citation type="journal article" date="2020" name="mSystems">
        <title>Genome- and Community-Level Interaction Insights into Carbon Utilization and Element Cycling Functions of Hydrothermarchaeota in Hydrothermal Sediment.</title>
        <authorList>
            <person name="Zhou Z."/>
            <person name="Liu Y."/>
            <person name="Xu W."/>
            <person name="Pan J."/>
            <person name="Luo Z.H."/>
            <person name="Li M."/>
        </authorList>
    </citation>
    <scope>NUCLEOTIDE SEQUENCE [LARGE SCALE GENOMIC DNA]</scope>
    <source>
        <strain evidence="4">SpSt-767</strain>
    </source>
</reference>
<evidence type="ECO:0000313" key="4">
    <source>
        <dbReference type="EMBL" id="HHS28092.1"/>
    </source>
</evidence>
<evidence type="ECO:0000256" key="1">
    <source>
        <dbReference type="ARBA" id="ARBA00022729"/>
    </source>
</evidence>
<name>A0A7V6A0N8_9BACT</name>
<dbReference type="InterPro" id="IPR008928">
    <property type="entry name" value="6-hairpin_glycosidase_sf"/>
</dbReference>
<sequence>MARIEWARSSQFNWVYDNLGGTPLMEAVAGSASQATVQVQADGTVRIESPNPGGGHVAFVRGVWQLGTRFAWDGFWADPMDGDLTNFYTGGSFSNQGETTTLNLGTPLAPGTPVQLYYLYYTGETAGKYEALNNYPCIRPANRSRDDYTYDFAVDRLLDLMVYLYLAGRERGEDFNHACRFIWDAVVAREQSATSPLVYDTFERQLWERGAYFLYRDDSRGGQTFQVFDTEMATGTPGRALHVRTNLPAQTDGAWWGYGLNWSLEKEPFAAIDRVSFKLQGTGFQWRLHNVNKYGSGSATLILSGDYTRQERRYYVIRIDSGGEVGQATFSWSRDGGKTWEASGVVTGDRDHPVALWGDVSVSWEGGGGTDFAAGDYWTFLAGEPAEYPKRLLITLNNSFPGEADPFGPAHSFVHAIPDRFTELTPFEIPFSQFWRRDNIIDDRDRVRALWGGWYAAGQQGENNIIISDREVTEVIFGDTFYTQSQVTWNLPPDATAFGVWIGIDTSRCSSAGRSTVNFLINPVVAGAGSLTFRVKVKDALGSYFYQDQTVITNAWQRVSVNLSGMRLESGSSPMVHPLQVVDIGIASTPPTNGSMSITDVKFDGHQTFSGSTHLRLLEFKVEQQGIQTHEWWLDDVGLNLAAEDPYPLAPRLAISLGPYGANPWRGPTLVHYAHPLGPYLVDALNLSRTYLALHRDAQEEFHRRYGGIKGPILPVHTRNDLENIALCGEENFGKFCWWPTYRDYGKLSGYWPFNDTPQDASGNGNDATWVGTPTYATGLCQPGHTSADCSGSRYLTVAHHETLNLAGDFTLEALVYPTADGLSGGILQKGATGGWGSYCLGRGADNKFSCVLNGTMTLAAGTASPKNAWYYVVATRKGSDLRLYVNGTEVAVNTYGTALTTNSNPLYLGLWQNTSSLFPGLIDFTRIHTRGMDQGEVSGRWAIIQGAANGSAYPEAGHALGQFWAFYRLAQYYFVSNDPEAQSILENWLAWLDAFGTPDGSGWKFPLWFSEYGFTYGPYDPGAAASLALGCLYTYLRGGQSSAAVWARRILDDLRLNRQSTEFGGGYKSDYHYAWLNALVIQAFGLAAHGLTGAAYQFPGLPEDATHFTALMNWLFAHAGDAKPNLLNADLMPFTLLEDTDVWDYAPNYVFVSRMGSTEALVLMLGAALAHGQATEDWVWFERLWRFMLADNLISLDASRLRSLSAGYQLAGVKNLVRIYYADYDQDNSRYLEVRDDQAVAAWGEAAVDVDLRYDAPVILEDPQVARLIATRLLQRLSSPWEVVDLTTWLEGARLEIGDTLAVTSPFHGFTQEEFTVFGKSVDLEARRVSLNLARPFVKTWAWAVDAAGSSYDAFAIDEDNNQDPAWANRAYAG</sequence>
<evidence type="ECO:0000256" key="2">
    <source>
        <dbReference type="ARBA" id="ARBA00023157"/>
    </source>
</evidence>
<keyword evidence="1" id="KW-0732">Signal</keyword>
<gene>
    <name evidence="4" type="ORF">ENV52_00105</name>
</gene>
<proteinExistence type="predicted"/>
<dbReference type="SUPFAM" id="SSF48208">
    <property type="entry name" value="Six-hairpin glycosidases"/>
    <property type="match status" value="1"/>
</dbReference>